<dbReference type="Proteomes" id="UP001199916">
    <property type="component" value="Unassembled WGS sequence"/>
</dbReference>
<dbReference type="PANTHER" id="PTHR43130">
    <property type="entry name" value="ARAC-FAMILY TRANSCRIPTIONAL REGULATOR"/>
    <property type="match status" value="1"/>
</dbReference>
<feature type="domain" description="DJ-1/PfpI" evidence="1">
    <location>
        <begin position="6"/>
        <end position="183"/>
    </location>
</feature>
<dbReference type="SUPFAM" id="SSF52317">
    <property type="entry name" value="Class I glutamine amidotransferase-like"/>
    <property type="match status" value="1"/>
</dbReference>
<dbReference type="InterPro" id="IPR029062">
    <property type="entry name" value="Class_I_gatase-like"/>
</dbReference>
<protein>
    <submittedName>
        <fullName evidence="2">DJ-1/PfpI family protein</fullName>
    </submittedName>
</protein>
<sequence>MNRQRTVGIVLFEDVEVLDFAGPFEVFSVTSYPQEHANAAEGGAPFKVMTISETGGMIHARNGLKVVPDYSFQNAPHFDIVVVPGGLGARVREVHNEAMIRWIKDCMESVELMTSVCTGALLLAQAGLLDGKQATTHWASYDRLQDEYPAVKVVRGGKYVDTGSIVTSGGISAGIHMAFHVVRRLLGADIARATAKQMEYDIVLED</sequence>
<dbReference type="CDD" id="cd03139">
    <property type="entry name" value="GATase1_PfpI_2"/>
    <property type="match status" value="1"/>
</dbReference>
<dbReference type="RefSeq" id="WP_233699031.1">
    <property type="nucleotide sequence ID" value="NZ_JAJNBZ010000039.1"/>
</dbReference>
<dbReference type="PANTHER" id="PTHR43130:SF14">
    <property type="entry name" value="DJ-1_PFPI DOMAIN-CONTAINING PROTEIN"/>
    <property type="match status" value="1"/>
</dbReference>
<keyword evidence="3" id="KW-1185">Reference proteome</keyword>
<dbReference type="Pfam" id="PF01965">
    <property type="entry name" value="DJ-1_PfpI"/>
    <property type="match status" value="1"/>
</dbReference>
<dbReference type="Gene3D" id="3.40.50.880">
    <property type="match status" value="1"/>
</dbReference>
<dbReference type="InterPro" id="IPR002818">
    <property type="entry name" value="DJ-1/PfpI"/>
</dbReference>
<name>A0ABS8YP97_9BACL</name>
<organism evidence="2 3">
    <name type="scientific">Paenibacillus profundus</name>
    <dbReference type="NCBI Taxonomy" id="1173085"/>
    <lineage>
        <taxon>Bacteria</taxon>
        <taxon>Bacillati</taxon>
        <taxon>Bacillota</taxon>
        <taxon>Bacilli</taxon>
        <taxon>Bacillales</taxon>
        <taxon>Paenibacillaceae</taxon>
        <taxon>Paenibacillus</taxon>
    </lineage>
</organism>
<dbReference type="InterPro" id="IPR052158">
    <property type="entry name" value="INH-QAR"/>
</dbReference>
<reference evidence="2 3" key="1">
    <citation type="submission" date="2021-11" db="EMBL/GenBank/DDBJ databases">
        <title>Draft genome sequence of Paenibacillus profundus YoMME, a new Gram-positive bacteria with exoelectrogenic properties.</title>
        <authorList>
            <person name="Hubenova Y."/>
            <person name="Hubenova E."/>
            <person name="Manasiev Y."/>
            <person name="Peykov S."/>
            <person name="Mitov M."/>
        </authorList>
    </citation>
    <scope>NUCLEOTIDE SEQUENCE [LARGE SCALE GENOMIC DNA]</scope>
    <source>
        <strain evidence="2 3">YoMME</strain>
    </source>
</reference>
<comment type="caution">
    <text evidence="2">The sequence shown here is derived from an EMBL/GenBank/DDBJ whole genome shotgun (WGS) entry which is preliminary data.</text>
</comment>
<evidence type="ECO:0000259" key="1">
    <source>
        <dbReference type="Pfam" id="PF01965"/>
    </source>
</evidence>
<evidence type="ECO:0000313" key="3">
    <source>
        <dbReference type="Proteomes" id="UP001199916"/>
    </source>
</evidence>
<dbReference type="EMBL" id="JAJNBZ010000039">
    <property type="protein sequence ID" value="MCE5173009.1"/>
    <property type="molecule type" value="Genomic_DNA"/>
</dbReference>
<evidence type="ECO:0000313" key="2">
    <source>
        <dbReference type="EMBL" id="MCE5173009.1"/>
    </source>
</evidence>
<accession>A0ABS8YP97</accession>
<gene>
    <name evidence="2" type="ORF">LQV63_27480</name>
</gene>
<proteinExistence type="predicted"/>